<dbReference type="AlphaFoldDB" id="A0A1X0F5M2"/>
<dbReference type="InterPro" id="IPR054612">
    <property type="entry name" value="Phage_capsid-like_C"/>
</dbReference>
<organism evidence="4 5">
    <name type="scientific">Mycobacterium mantenii</name>
    <dbReference type="NCBI Taxonomy" id="560555"/>
    <lineage>
        <taxon>Bacteria</taxon>
        <taxon>Bacillati</taxon>
        <taxon>Actinomycetota</taxon>
        <taxon>Actinomycetes</taxon>
        <taxon>Mycobacteriales</taxon>
        <taxon>Mycobacteriaceae</taxon>
        <taxon>Mycobacterium</taxon>
        <taxon>Mycobacterium avium complex (MAC)</taxon>
    </lineage>
</organism>
<dbReference type="Pfam" id="PF05065">
    <property type="entry name" value="Phage_capsid"/>
    <property type="match status" value="1"/>
</dbReference>
<dbReference type="InterPro" id="IPR024455">
    <property type="entry name" value="Phage_capsid"/>
</dbReference>
<dbReference type="SUPFAM" id="SSF56563">
    <property type="entry name" value="Major capsid protein gp5"/>
    <property type="match status" value="1"/>
</dbReference>
<dbReference type="RefSeq" id="WP_083100148.1">
    <property type="nucleotide sequence ID" value="NZ_AP022590.1"/>
</dbReference>
<dbReference type="Gene3D" id="3.30.2400.10">
    <property type="entry name" value="Major capsid protein gp5"/>
    <property type="match status" value="1"/>
</dbReference>
<evidence type="ECO:0000313" key="5">
    <source>
        <dbReference type="Proteomes" id="UP000192760"/>
    </source>
</evidence>
<gene>
    <name evidence="4" type="ORF">BST30_28010</name>
    <name evidence="3" type="ORF">MMAN_04360</name>
</gene>
<name>A0A1X0F5M2_MYCNT</name>
<reference evidence="4 5" key="1">
    <citation type="submission" date="2017-02" db="EMBL/GenBank/DDBJ databases">
        <title>The new phylogeny of genus Mycobacterium.</title>
        <authorList>
            <person name="Tortoli E."/>
            <person name="Trovato A."/>
            <person name="Cirillo D.M."/>
        </authorList>
    </citation>
    <scope>NUCLEOTIDE SEQUENCE [LARGE SCALE GENOMIC DNA]</scope>
    <source>
        <strain evidence="4 5">DSM 45255</strain>
    </source>
</reference>
<sequence length="279" mass="29119">MAITTTPTTAAAWSPDVYTFAPEDVLPNALILQTSFVAGDIEGDEPSLHVGYVTDTLDATYVAEGAEIADSSPGLDEVEIKTKKISRLVNLSNEQYNQQQTAATVAASVARDLTAKADLSYLGENADPLIGLLHAADVIDGGAVSDSLDALVDLVAELENNGSTPSAIILDPLSWAAARKLKVGTDYNAALLGAGTNDAQPMMLSLPIFRSRFIPAGTGIVVDKTAIASAVGPVKIATSEHALFSSDAVQVRATWRIGWKLVRPTRIGRFTVASAPGGS</sequence>
<evidence type="ECO:0000259" key="2">
    <source>
        <dbReference type="Pfam" id="PF05065"/>
    </source>
</evidence>
<dbReference type="EMBL" id="AP022590">
    <property type="protein sequence ID" value="BBY36302.1"/>
    <property type="molecule type" value="Genomic_DNA"/>
</dbReference>
<dbReference type="Proteomes" id="UP000465812">
    <property type="component" value="Chromosome"/>
</dbReference>
<dbReference type="NCBIfam" id="TIGR01554">
    <property type="entry name" value="major_cap_HK97"/>
    <property type="match status" value="1"/>
</dbReference>
<accession>A0A1X0F5M2</accession>
<evidence type="ECO:0000313" key="3">
    <source>
        <dbReference type="EMBL" id="BBY36302.1"/>
    </source>
</evidence>
<feature type="domain" description="Phage capsid-like C-terminal" evidence="2">
    <location>
        <begin position="53"/>
        <end position="266"/>
    </location>
</feature>
<dbReference type="EMBL" id="MVHW01000066">
    <property type="protein sequence ID" value="ORA96924.1"/>
    <property type="molecule type" value="Genomic_DNA"/>
</dbReference>
<dbReference type="STRING" id="560555.BST30_28010"/>
<reference evidence="3" key="3">
    <citation type="submission" date="2020-02" db="EMBL/GenBank/DDBJ databases">
        <authorList>
            <person name="Matsumoto Y."/>
            <person name="Motooka D."/>
            <person name="Nakamura S."/>
        </authorList>
    </citation>
    <scope>NUCLEOTIDE SEQUENCE</scope>
    <source>
        <strain evidence="3">JCM 18113</strain>
    </source>
</reference>
<proteinExistence type="predicted"/>
<comment type="subcellular location">
    <subcellularLocation>
        <location evidence="1">Virion</location>
    </subcellularLocation>
</comment>
<keyword evidence="6" id="KW-1185">Reference proteome</keyword>
<protein>
    <submittedName>
        <fullName evidence="4">Major capsid protein</fullName>
    </submittedName>
</protein>
<evidence type="ECO:0000256" key="1">
    <source>
        <dbReference type="ARBA" id="ARBA00004328"/>
    </source>
</evidence>
<reference evidence="3 6" key="2">
    <citation type="journal article" date="2019" name="Emerg. Microbes Infect.">
        <title>Comprehensive subspecies identification of 175 nontuberculous mycobacteria species based on 7547 genomic profiles.</title>
        <authorList>
            <person name="Matsumoto Y."/>
            <person name="Kinjo T."/>
            <person name="Motooka D."/>
            <person name="Nabeya D."/>
            <person name="Jung N."/>
            <person name="Uechi K."/>
            <person name="Horii T."/>
            <person name="Iida T."/>
            <person name="Fujita J."/>
            <person name="Nakamura S."/>
        </authorList>
    </citation>
    <scope>NUCLEOTIDE SEQUENCE [LARGE SCALE GENOMIC DNA]</scope>
    <source>
        <strain evidence="3 6">JCM 18113</strain>
    </source>
</reference>
<evidence type="ECO:0000313" key="6">
    <source>
        <dbReference type="Proteomes" id="UP000465812"/>
    </source>
</evidence>
<dbReference type="Gene3D" id="3.30.2320.10">
    <property type="entry name" value="hypothetical protein PF0899 domain"/>
    <property type="match status" value="1"/>
</dbReference>
<evidence type="ECO:0000313" key="4">
    <source>
        <dbReference type="EMBL" id="ORA96924.1"/>
    </source>
</evidence>
<dbReference type="Proteomes" id="UP000192760">
    <property type="component" value="Unassembled WGS sequence"/>
</dbReference>